<evidence type="ECO:0000313" key="2">
    <source>
        <dbReference type="EMBL" id="KAI0511111.1"/>
    </source>
</evidence>
<evidence type="ECO:0000313" key="3">
    <source>
        <dbReference type="Proteomes" id="UP000829196"/>
    </source>
</evidence>
<feature type="compositionally biased region" description="Basic and acidic residues" evidence="1">
    <location>
        <begin position="121"/>
        <end position="131"/>
    </location>
</feature>
<comment type="caution">
    <text evidence="2">The sequence shown here is derived from an EMBL/GenBank/DDBJ whole genome shotgun (WGS) entry which is preliminary data.</text>
</comment>
<sequence length="196" mass="21599">MSAESSSSATESEKIVYKDASVSEDEKFDPSLQTGIARRVQLRNNMKRKVVSTPFTTGVRKKKTKQDLSSKEKFSEPIPSDVPTQSPELAPAPTPTPPTDPAPTAEPPQATEVSGVTEPAPTHDPEPEPARIPDPSTSMDESTTGHDKAIIVYEVDDTKKIELRPAPEEIYYPGRLLITEDKHIFIDNSLKQFKDK</sequence>
<dbReference type="Proteomes" id="UP000829196">
    <property type="component" value="Unassembled WGS sequence"/>
</dbReference>
<protein>
    <submittedName>
        <fullName evidence="2">Uncharacterized protein</fullName>
    </submittedName>
</protein>
<proteinExistence type="predicted"/>
<evidence type="ECO:0000256" key="1">
    <source>
        <dbReference type="SAM" id="MobiDB-lite"/>
    </source>
</evidence>
<feature type="region of interest" description="Disordered" evidence="1">
    <location>
        <begin position="1"/>
        <end position="148"/>
    </location>
</feature>
<feature type="compositionally biased region" description="Pro residues" evidence="1">
    <location>
        <begin position="90"/>
        <end position="106"/>
    </location>
</feature>
<accession>A0A8T3BGP9</accession>
<organism evidence="2 3">
    <name type="scientific">Dendrobium nobile</name>
    <name type="common">Orchid</name>
    <dbReference type="NCBI Taxonomy" id="94219"/>
    <lineage>
        <taxon>Eukaryota</taxon>
        <taxon>Viridiplantae</taxon>
        <taxon>Streptophyta</taxon>
        <taxon>Embryophyta</taxon>
        <taxon>Tracheophyta</taxon>
        <taxon>Spermatophyta</taxon>
        <taxon>Magnoliopsida</taxon>
        <taxon>Liliopsida</taxon>
        <taxon>Asparagales</taxon>
        <taxon>Orchidaceae</taxon>
        <taxon>Epidendroideae</taxon>
        <taxon>Malaxideae</taxon>
        <taxon>Dendrobiinae</taxon>
        <taxon>Dendrobium</taxon>
    </lineage>
</organism>
<name>A0A8T3BGP9_DENNO</name>
<dbReference type="AlphaFoldDB" id="A0A8T3BGP9"/>
<feature type="compositionally biased region" description="Basic and acidic residues" evidence="1">
    <location>
        <begin position="65"/>
        <end position="75"/>
    </location>
</feature>
<dbReference type="EMBL" id="JAGYWB010000009">
    <property type="protein sequence ID" value="KAI0511111.1"/>
    <property type="molecule type" value="Genomic_DNA"/>
</dbReference>
<gene>
    <name evidence="2" type="ORF">KFK09_011733</name>
</gene>
<reference evidence="2" key="1">
    <citation type="journal article" date="2022" name="Front. Genet.">
        <title>Chromosome-Scale Assembly of the Dendrobium nobile Genome Provides Insights Into the Molecular Mechanism of the Biosynthesis of the Medicinal Active Ingredient of Dendrobium.</title>
        <authorList>
            <person name="Xu Q."/>
            <person name="Niu S.-C."/>
            <person name="Li K.-L."/>
            <person name="Zheng P.-J."/>
            <person name="Zhang X.-J."/>
            <person name="Jia Y."/>
            <person name="Liu Y."/>
            <person name="Niu Y.-X."/>
            <person name="Yu L.-H."/>
            <person name="Chen D.-F."/>
            <person name="Zhang G.-Q."/>
        </authorList>
    </citation>
    <scope>NUCLEOTIDE SEQUENCE</scope>
    <source>
        <tissue evidence="2">Leaf</tissue>
    </source>
</reference>
<dbReference type="OrthoDB" id="10528715at2759"/>
<feature type="compositionally biased region" description="Low complexity" evidence="1">
    <location>
        <begin position="1"/>
        <end position="10"/>
    </location>
</feature>
<keyword evidence="3" id="KW-1185">Reference proteome</keyword>